<dbReference type="Gene3D" id="3.40.50.150">
    <property type="entry name" value="Vaccinia Virus protein VP39"/>
    <property type="match status" value="1"/>
</dbReference>
<dbReference type="InterPro" id="IPR051052">
    <property type="entry name" value="Diverse_substrate_MTase"/>
</dbReference>
<dbReference type="SUPFAM" id="SSF53335">
    <property type="entry name" value="S-adenosyl-L-methionine-dependent methyltransferases"/>
    <property type="match status" value="1"/>
</dbReference>
<evidence type="ECO:0000313" key="2">
    <source>
        <dbReference type="EMBL" id="WZH47225.1"/>
    </source>
</evidence>
<sequence length="319" mass="34878">MSQAQQPSGTQESEKTFRGYSQAQGAKYAQYRRNYHPKLYDSILSFHKSRGGQFDILVDIGCGPGTATHTLAPNFKTAYGLDPSEGMISTARSIAQSSSIGGNVIFEVSAAESLGSDLKDPILDGTVDLITAATCAHWFDMQGFWQQAAKVLKPGGAVALWTGGTIRVDTSLPNHEALQAVIDELDVTLEDYLLPGNILVRDLYRELALPWTLPSPVSAFDPESFVRKEWNTGPDAETQFYEKQPPMSLDVLEMALGTGSPVTRWREDHPGAVGTEDDVVRKLRRKIEKILAEAGEDEGKDMVTGDVTGVLLLFRKKDA</sequence>
<name>A0ABZ2X3C9_9HYPO</name>
<dbReference type="Pfam" id="PF08241">
    <property type="entry name" value="Methyltransf_11"/>
    <property type="match status" value="1"/>
</dbReference>
<dbReference type="InterPro" id="IPR013216">
    <property type="entry name" value="Methyltransf_11"/>
</dbReference>
<dbReference type="GO" id="GO:0032259">
    <property type="term" value="P:methylation"/>
    <property type="evidence" value="ECO:0007669"/>
    <property type="project" value="UniProtKB-KW"/>
</dbReference>
<organism evidence="2 3">
    <name type="scientific">Fusarium acuminatum</name>
    <dbReference type="NCBI Taxonomy" id="5515"/>
    <lineage>
        <taxon>Eukaryota</taxon>
        <taxon>Fungi</taxon>
        <taxon>Dikarya</taxon>
        <taxon>Ascomycota</taxon>
        <taxon>Pezizomycotina</taxon>
        <taxon>Sordariomycetes</taxon>
        <taxon>Hypocreomycetidae</taxon>
        <taxon>Hypocreales</taxon>
        <taxon>Nectriaceae</taxon>
        <taxon>Fusarium</taxon>
        <taxon>Fusarium tricinctum species complex</taxon>
    </lineage>
</organism>
<evidence type="ECO:0000313" key="3">
    <source>
        <dbReference type="Proteomes" id="UP001489902"/>
    </source>
</evidence>
<keyword evidence="3" id="KW-1185">Reference proteome</keyword>
<keyword evidence="2" id="KW-0808">Transferase</keyword>
<dbReference type="PANTHER" id="PTHR44942:SF10">
    <property type="entry name" value="METHYLTRANSFERASE TYPE 11 DOMAIN-CONTAINING PROTEIN"/>
    <property type="match status" value="1"/>
</dbReference>
<protein>
    <submittedName>
        <fullName evidence="2">S-adenosyl-L-methionine-dependent methyltransferase</fullName>
    </submittedName>
</protein>
<gene>
    <name evidence="2" type="ORF">QYS62_008369</name>
</gene>
<dbReference type="GO" id="GO:0008168">
    <property type="term" value="F:methyltransferase activity"/>
    <property type="evidence" value="ECO:0007669"/>
    <property type="project" value="UniProtKB-KW"/>
</dbReference>
<keyword evidence="2" id="KW-0489">Methyltransferase</keyword>
<feature type="domain" description="Methyltransferase type 11" evidence="1">
    <location>
        <begin position="58"/>
        <end position="159"/>
    </location>
</feature>
<proteinExistence type="predicted"/>
<dbReference type="PANTHER" id="PTHR44942">
    <property type="entry name" value="METHYLTRANSF_11 DOMAIN-CONTAINING PROTEIN"/>
    <property type="match status" value="1"/>
</dbReference>
<dbReference type="InterPro" id="IPR029063">
    <property type="entry name" value="SAM-dependent_MTases_sf"/>
</dbReference>
<dbReference type="CDD" id="cd02440">
    <property type="entry name" value="AdoMet_MTases"/>
    <property type="match status" value="1"/>
</dbReference>
<dbReference type="Proteomes" id="UP001489902">
    <property type="component" value="Chromosome 5"/>
</dbReference>
<reference evidence="2 3" key="1">
    <citation type="submission" date="2024-04" db="EMBL/GenBank/DDBJ databases">
        <title>Complete genome sequence of Fusarium acuminatum.</title>
        <authorList>
            <person name="Lan B."/>
        </authorList>
    </citation>
    <scope>NUCLEOTIDE SEQUENCE [LARGE SCALE GENOMIC DNA]</scope>
    <source>
        <strain evidence="2">1A</strain>
    </source>
</reference>
<accession>A0ABZ2X3C9</accession>
<dbReference type="EMBL" id="CP151264">
    <property type="protein sequence ID" value="WZH47225.1"/>
    <property type="molecule type" value="Genomic_DNA"/>
</dbReference>
<evidence type="ECO:0000259" key="1">
    <source>
        <dbReference type="Pfam" id="PF08241"/>
    </source>
</evidence>